<accession>A0A7S8IYP5</accession>
<dbReference type="AlphaFoldDB" id="A0A7S8IYP5"/>
<evidence type="ECO:0000313" key="4">
    <source>
        <dbReference type="Proteomes" id="UP000593737"/>
    </source>
</evidence>
<evidence type="ECO:0000256" key="1">
    <source>
        <dbReference type="SAM" id="Coils"/>
    </source>
</evidence>
<name>A0A7S8IYP5_9BACT</name>
<dbReference type="EMBL" id="CP047423">
    <property type="protein sequence ID" value="QPD03165.1"/>
    <property type="molecule type" value="Genomic_DNA"/>
</dbReference>
<organism evidence="3 4">
    <name type="scientific">Candidatus Nitrospira kreftii</name>
    <dbReference type="NCBI Taxonomy" id="2652173"/>
    <lineage>
        <taxon>Bacteria</taxon>
        <taxon>Pseudomonadati</taxon>
        <taxon>Nitrospirota</taxon>
        <taxon>Nitrospiria</taxon>
        <taxon>Nitrospirales</taxon>
        <taxon>Nitrospiraceae</taxon>
        <taxon>Nitrospira</taxon>
    </lineage>
</organism>
<evidence type="ECO:0000313" key="3">
    <source>
        <dbReference type="EMBL" id="QPD03165.1"/>
    </source>
</evidence>
<keyword evidence="2" id="KW-0812">Transmembrane</keyword>
<sequence length="306" mass="33758">MIYSALESWAFWTGLATVGFTAMAVILGFFKSADRTRKVSEICALVAALLGCLSWWFSFTVSGMKEEARARFEREHESKMKLAEAEVSKAREGTAAANERARRLEVEAASLWERTTRSEHKIKAAEAQAEEAKKEAAQAGEGTAKALAETAAAKERTIKLEIEAAALRERAARAETELLKIQSRITPRHIPDNKRSRLVEILKLIPKGPIKLTCLLGDEEGRMFATQIRDALREAGWADLHLHVSLFDKSMTGVELRFRDRTKIPEFGMLIAHALDSVGIPLSLGIHPKVAEGEVDIVVGAKPDSP</sequence>
<reference evidence="3 4" key="1">
    <citation type="journal article" date="2020" name="ISME J.">
        <title>Enrichment and physiological characterization of a novel comammox Nitrospira indicates ammonium inhibition of complete nitrification.</title>
        <authorList>
            <person name="Sakoula D."/>
            <person name="Koch H."/>
            <person name="Frank J."/>
            <person name="Jetten M.S.M."/>
            <person name="van Kessel M.A.H.J."/>
            <person name="Lucker S."/>
        </authorList>
    </citation>
    <scope>NUCLEOTIDE SEQUENCE [LARGE SCALE GENOMIC DNA]</scope>
    <source>
        <strain evidence="3">Comreactor17</strain>
    </source>
</reference>
<feature type="transmembrane region" description="Helical" evidence="2">
    <location>
        <begin position="12"/>
        <end position="30"/>
    </location>
</feature>
<evidence type="ECO:0000256" key="2">
    <source>
        <dbReference type="SAM" id="Phobius"/>
    </source>
</evidence>
<protein>
    <submittedName>
        <fullName evidence="3">Uncharacterized protein</fullName>
    </submittedName>
</protein>
<keyword evidence="2" id="KW-0472">Membrane</keyword>
<dbReference type="KEGG" id="nkf:Nkreftii_000939"/>
<keyword evidence="2" id="KW-1133">Transmembrane helix</keyword>
<keyword evidence="1" id="KW-0175">Coiled coil</keyword>
<feature type="transmembrane region" description="Helical" evidence="2">
    <location>
        <begin position="42"/>
        <end position="59"/>
    </location>
</feature>
<dbReference type="Proteomes" id="UP000593737">
    <property type="component" value="Chromosome"/>
</dbReference>
<proteinExistence type="predicted"/>
<gene>
    <name evidence="3" type="ORF">Nkreftii_000939</name>
</gene>
<feature type="coiled-coil region" evidence="1">
    <location>
        <begin position="115"/>
        <end position="184"/>
    </location>
</feature>